<accession>A0ABD4SHL6</accession>
<dbReference type="Proteomes" id="UP001200334">
    <property type="component" value="Unassembled WGS sequence"/>
</dbReference>
<keyword evidence="1" id="KW-0812">Transmembrane</keyword>
<keyword evidence="1" id="KW-1133">Transmembrane helix</keyword>
<evidence type="ECO:0000256" key="1">
    <source>
        <dbReference type="SAM" id="Phobius"/>
    </source>
</evidence>
<dbReference type="RefSeq" id="WP_231524759.1">
    <property type="nucleotide sequence ID" value="NZ_JAJNUX010000034.1"/>
</dbReference>
<feature type="transmembrane region" description="Helical" evidence="1">
    <location>
        <begin position="15"/>
        <end position="37"/>
    </location>
</feature>
<evidence type="ECO:0000313" key="2">
    <source>
        <dbReference type="EMBL" id="MCD5564049.1"/>
    </source>
</evidence>
<comment type="caution">
    <text evidence="2">The sequence shown here is derived from an EMBL/GenBank/DDBJ whole genome shotgun (WGS) entry which is preliminary data.</text>
</comment>
<dbReference type="EMBL" id="JAJNUY010000040">
    <property type="protein sequence ID" value="MCD5564049.1"/>
    <property type="molecule type" value="Genomic_DNA"/>
</dbReference>
<protein>
    <recommendedName>
        <fullName evidence="4">Helveticin</fullName>
    </recommendedName>
</protein>
<reference evidence="2 3" key="1">
    <citation type="submission" date="2021-12" db="EMBL/GenBank/DDBJ databases">
        <title>Antimicrobial susceptibility of Lactobacillus delbrueckii subsp. lactis obtained from milk products and other habitats.</title>
        <authorList>
            <person name="Shani N."/>
        </authorList>
    </citation>
    <scope>NUCLEOTIDE SEQUENCE [LARGE SCALE GENOMIC DNA]</scope>
    <source>
        <strain evidence="2 3">FAM 21755</strain>
    </source>
</reference>
<organism evidence="2 3">
    <name type="scientific">Lactobacillus delbrueckii subsp. lactis</name>
    <dbReference type="NCBI Taxonomy" id="29397"/>
    <lineage>
        <taxon>Bacteria</taxon>
        <taxon>Bacillati</taxon>
        <taxon>Bacillota</taxon>
        <taxon>Bacilli</taxon>
        <taxon>Lactobacillales</taxon>
        <taxon>Lactobacillaceae</taxon>
        <taxon>Lactobacillus</taxon>
    </lineage>
</organism>
<keyword evidence="1" id="KW-0472">Membrane</keyword>
<dbReference type="AlphaFoldDB" id="A0ABD4SHL6"/>
<evidence type="ECO:0000313" key="3">
    <source>
        <dbReference type="Proteomes" id="UP001200334"/>
    </source>
</evidence>
<proteinExistence type="predicted"/>
<gene>
    <name evidence="2" type="ORF">LOB85_08025</name>
</gene>
<sequence length="114" mass="13016">MILTHSKKGGGEKLISVYPELIAFAIWLVSLALLTILRRIHVKNRKLEQIVTIVEQVLADYVALYRRIGFSDQEKQNIINSIVTILQEKGFKLSNEDVAQIEKIVDSKLLEKVE</sequence>
<evidence type="ECO:0008006" key="4">
    <source>
        <dbReference type="Google" id="ProtNLM"/>
    </source>
</evidence>
<name>A0ABD4SHL6_LACDL</name>